<keyword evidence="4" id="KW-1185">Reference proteome</keyword>
<reference evidence="3 4" key="1">
    <citation type="journal article" date="2021" name="Microbiol. Resour. Announc.">
        <title>Complete Genome Sequences of Two Rhodococcus sp. Strains with Large and Linear Chromosomes, Isolated from Apple Rhizosphere.</title>
        <authorList>
            <person name="Benning S."/>
            <person name="Brugnone N."/>
            <person name="Siani R."/>
            <person name="Kublik S."/>
            <person name="Schloter M."/>
            <person name="Rad V."/>
        </authorList>
    </citation>
    <scope>NUCLEOTIDE SEQUENCE [LARGE SCALE GENOMIC DNA]</scope>
    <source>
        <strain evidence="3 4">R79</strain>
    </source>
</reference>
<feature type="transmembrane region" description="Helical" evidence="2">
    <location>
        <begin position="37"/>
        <end position="55"/>
    </location>
</feature>
<evidence type="ECO:0000313" key="3">
    <source>
        <dbReference type="EMBL" id="QSE87169.1"/>
    </source>
</evidence>
<sequence>MPSISANRGPASDGDDAGDHNPKAQKRVPSWIHRHPFVTFGVVIVVGWLFFTLVIDRAETVDTHDVEAPATSDVTGDEALPETTPTTTPPADTHSHEPLGLPDQPRLIARSFAQDFTNPAPGWWDRVTRWTTPALAEAYRTTNPARISAAKLELITEQATGTSVVDFIANYDNGMNVGIRVEYVEREWTVTSCVPMKTAY</sequence>
<keyword evidence="2" id="KW-0472">Membrane</keyword>
<proteinExistence type="predicted"/>
<geneLocation type="plasmid" evidence="3 4">
    <name>unnamed5</name>
</geneLocation>
<feature type="region of interest" description="Disordered" evidence="1">
    <location>
        <begin position="66"/>
        <end position="103"/>
    </location>
</feature>
<keyword evidence="3" id="KW-0614">Plasmid</keyword>
<evidence type="ECO:0000256" key="1">
    <source>
        <dbReference type="SAM" id="MobiDB-lite"/>
    </source>
</evidence>
<feature type="region of interest" description="Disordered" evidence="1">
    <location>
        <begin position="1"/>
        <end position="24"/>
    </location>
</feature>
<keyword evidence="2" id="KW-0812">Transmembrane</keyword>
<dbReference type="EMBL" id="CP070614">
    <property type="protein sequence ID" value="QSE87169.1"/>
    <property type="molecule type" value="Genomic_DNA"/>
</dbReference>
<dbReference type="RefSeq" id="WP_206003905.1">
    <property type="nucleotide sequence ID" value="NZ_CP070614.1"/>
</dbReference>
<accession>A0A974VXB9</accession>
<gene>
    <name evidence="3" type="ORF">JWS13_00205</name>
</gene>
<evidence type="ECO:0008006" key="5">
    <source>
        <dbReference type="Google" id="ProtNLM"/>
    </source>
</evidence>
<protein>
    <recommendedName>
        <fullName evidence="5">Mce-associated membrane protein</fullName>
    </recommendedName>
</protein>
<keyword evidence="2" id="KW-1133">Transmembrane helix</keyword>
<dbReference type="Proteomes" id="UP000662986">
    <property type="component" value="Plasmid unnamed5"/>
</dbReference>
<name>A0A974VXB9_9NOCA</name>
<organism evidence="3 4">
    <name type="scientific">Rhodococcus pseudokoreensis</name>
    <dbReference type="NCBI Taxonomy" id="2811421"/>
    <lineage>
        <taxon>Bacteria</taxon>
        <taxon>Bacillati</taxon>
        <taxon>Actinomycetota</taxon>
        <taxon>Actinomycetes</taxon>
        <taxon>Mycobacteriales</taxon>
        <taxon>Nocardiaceae</taxon>
        <taxon>Rhodococcus</taxon>
    </lineage>
</organism>
<evidence type="ECO:0000256" key="2">
    <source>
        <dbReference type="SAM" id="Phobius"/>
    </source>
</evidence>
<evidence type="ECO:0000313" key="4">
    <source>
        <dbReference type="Proteomes" id="UP000662986"/>
    </source>
</evidence>
<reference evidence="3 4" key="2">
    <citation type="journal article" date="2022" name="Arch. Microbiol.">
        <title>Rhodococcus pseudokoreensis sp. nov. isolated from the rhizosphere of young M26 apple rootstocks.</title>
        <authorList>
            <person name="Kampfer P."/>
            <person name="Glaeser S.P."/>
            <person name="Blom J."/>
            <person name="Wolf J."/>
            <person name="Benning S."/>
            <person name="Schloter M."/>
            <person name="Neumann-Schaal M."/>
        </authorList>
    </citation>
    <scope>NUCLEOTIDE SEQUENCE [LARGE SCALE GENOMIC DNA]</scope>
    <source>
        <strain evidence="3 4">R79</strain>
    </source>
</reference>